<dbReference type="GeneID" id="38666160"/>
<dbReference type="PANTHER" id="PTHR43649:SF29">
    <property type="entry name" value="OSMOPROTECTIVE COMPOUNDS-BINDING PROTEIN GGTB"/>
    <property type="match status" value="1"/>
</dbReference>
<organism evidence="4 6">
    <name type="scientific">Sulfodiicoccus acidiphilus</name>
    <dbReference type="NCBI Taxonomy" id="1670455"/>
    <lineage>
        <taxon>Archaea</taxon>
        <taxon>Thermoproteota</taxon>
        <taxon>Thermoprotei</taxon>
        <taxon>Sulfolobales</taxon>
        <taxon>Sulfolobaceae</taxon>
        <taxon>Sulfodiicoccus</taxon>
    </lineage>
</organism>
<sequence length="462" mass="51514">MKAISRITIATIVVVVVIVAAVGSFAYLLNTSSKQVELKFVYFSGNLCTFLQYAAHQFDAQHPGVKVEVVGEPFSDYVSTQLTTLEAHSSQYDLVGFTSTSAQSFTPYLLPLNSTQFNFSDLLNAQEFFGGVVYNTTTGKQQYYGVALTTAVYLMIYNETIFDNQTLANQFEQEYHVNFSPLTWQNWTDVVDADQFLTSHHITKYGFLIDDHESHGIIDAFPAVFYWYYSRDSNLTGGNPKGIAGYNVMFTGYVPKGLSYPIPSFNSTAGVDALQTYAELISYEPSPTQLQVDYDNIITLYEEGVSPGAFVFSTQIAHFPTNVSSTTGIAPLPGGYMETGTDFLGVSRFSHHKALAIEFLQFLLSKQMQETLYYKFHDYPVSKSVYPLLLSNTSLPETARADLQLIYQYAQLAYANPPNIPPTYSYLIPSFNGQVYNYLTGQETNATLVLQNAAKAWTQQLG</sequence>
<evidence type="ECO:0000313" key="6">
    <source>
        <dbReference type="Proteomes" id="UP000276741"/>
    </source>
</evidence>
<evidence type="ECO:0000256" key="3">
    <source>
        <dbReference type="SAM" id="Phobius"/>
    </source>
</evidence>
<name>A0A348B264_9CREN</name>
<dbReference type="SUPFAM" id="SSF53850">
    <property type="entry name" value="Periplasmic binding protein-like II"/>
    <property type="match status" value="1"/>
</dbReference>
<protein>
    <recommendedName>
        <fullName evidence="7">Sugar ABC transporter substrate-binding protein</fullName>
    </recommendedName>
</protein>
<keyword evidence="3" id="KW-0812">Transmembrane</keyword>
<dbReference type="Proteomes" id="UP000276741">
    <property type="component" value="Chromosome"/>
</dbReference>
<keyword evidence="3" id="KW-1133">Transmembrane helix</keyword>
<dbReference type="InterPro" id="IPR006059">
    <property type="entry name" value="SBP"/>
</dbReference>
<reference evidence="4" key="3">
    <citation type="journal article" date="2019" name="BMC Res. Notes">
        <title>Complete genome sequence of the Sulfodiicoccus acidiphilus strain HS-1T, the first crenarchaeon that lacks polB3, isolated from an acidic hot spring in Ohwaku-dani, Hakone, Japan.</title>
        <authorList>
            <person name="Sakai H.D."/>
            <person name="Kurosawa N."/>
        </authorList>
    </citation>
    <scope>NUCLEOTIDE SEQUENCE</scope>
    <source>
        <strain evidence="4">HS-1</strain>
    </source>
</reference>
<proteinExistence type="inferred from homology"/>
<dbReference type="InterPro" id="IPR050490">
    <property type="entry name" value="Bact_solute-bd_prot1"/>
</dbReference>
<dbReference type="EMBL" id="AP018553">
    <property type="protein sequence ID" value="BBD72266.1"/>
    <property type="molecule type" value="Genomic_DNA"/>
</dbReference>
<dbReference type="RefSeq" id="WP_126449613.1">
    <property type="nucleotide sequence ID" value="NZ_AP018553.1"/>
</dbReference>
<keyword evidence="2" id="KW-0813">Transport</keyword>
<dbReference type="PANTHER" id="PTHR43649">
    <property type="entry name" value="ARABINOSE-BINDING PROTEIN-RELATED"/>
    <property type="match status" value="1"/>
</dbReference>
<keyword evidence="3" id="KW-0472">Membrane</keyword>
<reference evidence="6" key="2">
    <citation type="submission" date="2018-04" db="EMBL/GenBank/DDBJ databases">
        <title>Complete genome sequence of Sulfodiicoccus acidiphilus strain HS-1.</title>
        <authorList>
            <person name="Sakai H.D."/>
            <person name="Kurosawa N."/>
        </authorList>
    </citation>
    <scope>NUCLEOTIDE SEQUENCE [LARGE SCALE GENOMIC DNA]</scope>
    <source>
        <strain evidence="6">HS-1</strain>
    </source>
</reference>
<evidence type="ECO:0000256" key="1">
    <source>
        <dbReference type="ARBA" id="ARBA00008520"/>
    </source>
</evidence>
<evidence type="ECO:0000313" key="5">
    <source>
        <dbReference type="EMBL" id="GGT90674.1"/>
    </source>
</evidence>
<dbReference type="KEGG" id="sacd:HS1genome_0655"/>
<comment type="similarity">
    <text evidence="1">Belongs to the bacterial solute-binding protein 1 family.</text>
</comment>
<dbReference type="Proteomes" id="UP000616143">
    <property type="component" value="Unassembled WGS sequence"/>
</dbReference>
<dbReference type="EMBL" id="BMQS01000004">
    <property type="protein sequence ID" value="GGT90674.1"/>
    <property type="molecule type" value="Genomic_DNA"/>
</dbReference>
<dbReference type="AlphaFoldDB" id="A0A348B264"/>
<reference evidence="5" key="1">
    <citation type="journal article" date="2014" name="Int. J. Syst. Evol. Microbiol.">
        <title>Complete genome sequence of Corynebacterium casei LMG S-19264T (=DSM 44701T), isolated from a smear-ripened cheese.</title>
        <authorList>
            <consortium name="US DOE Joint Genome Institute (JGI-PGF)"/>
            <person name="Walter F."/>
            <person name="Albersmeier A."/>
            <person name="Kalinowski J."/>
            <person name="Ruckert C."/>
        </authorList>
    </citation>
    <scope>NUCLEOTIDE SEQUENCE</scope>
    <source>
        <strain evidence="5">JCM 31740</strain>
    </source>
</reference>
<evidence type="ECO:0000313" key="4">
    <source>
        <dbReference type="EMBL" id="BBD72266.1"/>
    </source>
</evidence>
<dbReference type="OrthoDB" id="18034at2157"/>
<keyword evidence="6" id="KW-1185">Reference proteome</keyword>
<dbReference type="Gene3D" id="3.40.190.10">
    <property type="entry name" value="Periplasmic binding protein-like II"/>
    <property type="match status" value="1"/>
</dbReference>
<evidence type="ECO:0008006" key="7">
    <source>
        <dbReference type="Google" id="ProtNLM"/>
    </source>
</evidence>
<evidence type="ECO:0000256" key="2">
    <source>
        <dbReference type="ARBA" id="ARBA00022448"/>
    </source>
</evidence>
<dbReference type="Pfam" id="PF13416">
    <property type="entry name" value="SBP_bac_8"/>
    <property type="match status" value="1"/>
</dbReference>
<feature type="transmembrane region" description="Helical" evidence="3">
    <location>
        <begin position="7"/>
        <end position="29"/>
    </location>
</feature>
<reference evidence="5" key="4">
    <citation type="submission" date="2020-09" db="EMBL/GenBank/DDBJ databases">
        <authorList>
            <person name="Sun Q."/>
            <person name="Ohkuma M."/>
        </authorList>
    </citation>
    <scope>NUCLEOTIDE SEQUENCE</scope>
    <source>
        <strain evidence="5">JCM 31740</strain>
    </source>
</reference>
<gene>
    <name evidence="5" type="ORF">GCM10007116_05650</name>
    <name evidence="4" type="ORF">HS1genome_0655</name>
</gene>
<accession>A0A348B264</accession>